<dbReference type="Proteomes" id="UP001597389">
    <property type="component" value="Unassembled WGS sequence"/>
</dbReference>
<dbReference type="RefSeq" id="WP_377088530.1">
    <property type="nucleotide sequence ID" value="NZ_JBHSJL010000014.1"/>
</dbReference>
<keyword evidence="2" id="KW-1185">Reference proteome</keyword>
<dbReference type="InterPro" id="IPR017136">
    <property type="entry name" value="UCP037205"/>
</dbReference>
<proteinExistence type="predicted"/>
<evidence type="ECO:0000313" key="1">
    <source>
        <dbReference type="EMBL" id="MFD2159234.1"/>
    </source>
</evidence>
<dbReference type="Pfam" id="PF10013">
    <property type="entry name" value="DUF2256"/>
    <property type="match status" value="1"/>
</dbReference>
<accession>A0ABW4ZBH9</accession>
<dbReference type="EMBL" id="JBHUJB010000040">
    <property type="protein sequence ID" value="MFD2159234.1"/>
    <property type="molecule type" value="Genomic_DNA"/>
</dbReference>
<comment type="caution">
    <text evidence="1">The sequence shown here is derived from an EMBL/GenBank/DDBJ whole genome shotgun (WGS) entry which is preliminary data.</text>
</comment>
<evidence type="ECO:0000313" key="2">
    <source>
        <dbReference type="Proteomes" id="UP001597389"/>
    </source>
</evidence>
<sequence>MPPTKLKNQTKTCPVCHRPFHNRKKWQSRGIWNAIIYCSDKCRKNRKPASHRKGDFS</sequence>
<organism evidence="1 2">
    <name type="scientific">Rubritalea tangerina</name>
    <dbReference type="NCBI Taxonomy" id="430798"/>
    <lineage>
        <taxon>Bacteria</taxon>
        <taxon>Pseudomonadati</taxon>
        <taxon>Verrucomicrobiota</taxon>
        <taxon>Verrucomicrobiia</taxon>
        <taxon>Verrucomicrobiales</taxon>
        <taxon>Rubritaleaceae</taxon>
        <taxon>Rubritalea</taxon>
    </lineage>
</organism>
<name>A0ABW4ZBH9_9BACT</name>
<reference evidence="2" key="1">
    <citation type="journal article" date="2019" name="Int. J. Syst. Evol. Microbiol.">
        <title>The Global Catalogue of Microorganisms (GCM) 10K type strain sequencing project: providing services to taxonomists for standard genome sequencing and annotation.</title>
        <authorList>
            <consortium name="The Broad Institute Genomics Platform"/>
            <consortium name="The Broad Institute Genome Sequencing Center for Infectious Disease"/>
            <person name="Wu L."/>
            <person name="Ma J."/>
        </authorList>
    </citation>
    <scope>NUCLEOTIDE SEQUENCE [LARGE SCALE GENOMIC DNA]</scope>
    <source>
        <strain evidence="2">CCUG 57942</strain>
    </source>
</reference>
<gene>
    <name evidence="1" type="ORF">ACFSW8_10020</name>
</gene>
<protein>
    <submittedName>
        <fullName evidence="1">DUF2256 domain-containing protein</fullName>
    </submittedName>
</protein>